<dbReference type="Gene3D" id="3.30.160.390">
    <property type="entry name" value="Integrase, DNA-binding domain"/>
    <property type="match status" value="1"/>
</dbReference>
<dbReference type="Pfam" id="PF00589">
    <property type="entry name" value="Phage_integrase"/>
    <property type="match status" value="1"/>
</dbReference>
<dbReference type="InterPro" id="IPR050808">
    <property type="entry name" value="Phage_Integrase"/>
</dbReference>
<protein>
    <submittedName>
        <fullName evidence="6">Integrase</fullName>
    </submittedName>
</protein>
<dbReference type="InterPro" id="IPR053876">
    <property type="entry name" value="Phage_int_M"/>
</dbReference>
<sequence length="439" mass="49830">MAIQGLKTVTQIEKAIKETTKTTPYSMAGFSGLFLSVEVSQRTGKKTATFKHRYSHPILKGKRPTITLGQYPAFTLAQAKQAYNDNLALLGRGLDPIEHRQAEKQREIAERKNTLDYFIGKWWQIQLDKKLSPVTYPKLGRNLEPIKKQLGNMLVTDIKPATVIDFINGIQRTHPAKGTRVKGVLKSILQIAKIHQVIEHNPASDLQGTLKPYKEKHHNAITTPAEFGKLLNDIDSLADTPIFHKEILQLLALTFARIGDICAMKWADINLFTKQWEFRPQKAGKRNDMTDLVIPLAPQAIAVLESMKAKTGGQEYVFYNSNRKAQKYTHQQEINKILNSPAMNDGQGYKDIHSPHGFRASAKTMLMERLGYDELITELQLGHRMVNSYGRAYSRMDMLDQRRAMLTDWANYLDQLKAGKVDNILFVDFNNAKQQAVNE</sequence>
<dbReference type="SUPFAM" id="SSF56349">
    <property type="entry name" value="DNA breaking-rejoining enzymes"/>
    <property type="match status" value="1"/>
</dbReference>
<dbReference type="RefSeq" id="WP_101963991.1">
    <property type="nucleotide sequence ID" value="NZ_PKJS01000004.1"/>
</dbReference>
<organism evidence="6 7">
    <name type="scientific">Faucicola osloensis</name>
    <name type="common">Moraxella osloensis</name>
    <dbReference type="NCBI Taxonomy" id="34062"/>
    <lineage>
        <taxon>Bacteria</taxon>
        <taxon>Pseudomonadati</taxon>
        <taxon>Pseudomonadota</taxon>
        <taxon>Gammaproteobacteria</taxon>
        <taxon>Moraxellales</taxon>
        <taxon>Moraxellaceae</taxon>
        <taxon>Faucicola</taxon>
    </lineage>
</organism>
<accession>A0A2I1RJG6</accession>
<dbReference type="AlphaFoldDB" id="A0A2I1RJG6"/>
<feature type="domain" description="Tyr recombinase" evidence="5">
    <location>
        <begin position="217"/>
        <end position="406"/>
    </location>
</feature>
<keyword evidence="2" id="KW-0229">DNA integration</keyword>
<dbReference type="InterPro" id="IPR038488">
    <property type="entry name" value="Integrase_DNA-bd_sf"/>
</dbReference>
<dbReference type="GO" id="GO:0006310">
    <property type="term" value="P:DNA recombination"/>
    <property type="evidence" value="ECO:0007669"/>
    <property type="project" value="UniProtKB-KW"/>
</dbReference>
<dbReference type="InterPro" id="IPR002104">
    <property type="entry name" value="Integrase_catalytic"/>
</dbReference>
<dbReference type="Proteomes" id="UP000234914">
    <property type="component" value="Unassembled WGS sequence"/>
</dbReference>
<dbReference type="Pfam" id="PF13356">
    <property type="entry name" value="Arm-DNA-bind_3"/>
    <property type="match status" value="1"/>
</dbReference>
<dbReference type="InterPro" id="IPR025166">
    <property type="entry name" value="Integrase_DNA_bind_dom"/>
</dbReference>
<dbReference type="InterPro" id="IPR010998">
    <property type="entry name" value="Integrase_recombinase_N"/>
</dbReference>
<dbReference type="PROSITE" id="PS51898">
    <property type="entry name" value="TYR_RECOMBINASE"/>
    <property type="match status" value="1"/>
</dbReference>
<comment type="caution">
    <text evidence="6">The sequence shown here is derived from an EMBL/GenBank/DDBJ whole genome shotgun (WGS) entry which is preliminary data.</text>
</comment>
<dbReference type="Gene3D" id="1.10.443.10">
    <property type="entry name" value="Intergrase catalytic core"/>
    <property type="match status" value="1"/>
</dbReference>
<evidence type="ECO:0000256" key="2">
    <source>
        <dbReference type="ARBA" id="ARBA00022908"/>
    </source>
</evidence>
<reference evidence="6 7" key="1">
    <citation type="submission" date="2017-12" db="EMBL/GenBank/DDBJ databases">
        <title>Phylogenetic diversity of female urinary microbiome.</title>
        <authorList>
            <person name="Thomas-White K."/>
            <person name="Wolfe A.J."/>
        </authorList>
    </citation>
    <scope>NUCLEOTIDE SEQUENCE [LARGE SCALE GENOMIC DNA]</scope>
    <source>
        <strain evidence="6 7">UMB0416</strain>
    </source>
</reference>
<dbReference type="Pfam" id="PF22022">
    <property type="entry name" value="Phage_int_M"/>
    <property type="match status" value="1"/>
</dbReference>
<dbReference type="EMBL" id="PKJS01000004">
    <property type="protein sequence ID" value="PKZ69266.1"/>
    <property type="molecule type" value="Genomic_DNA"/>
</dbReference>
<evidence type="ECO:0000313" key="6">
    <source>
        <dbReference type="EMBL" id="PKZ69266.1"/>
    </source>
</evidence>
<dbReference type="PANTHER" id="PTHR30629">
    <property type="entry name" value="PROPHAGE INTEGRASE"/>
    <property type="match status" value="1"/>
</dbReference>
<keyword evidence="4" id="KW-0233">DNA recombination</keyword>
<keyword evidence="3" id="KW-0238">DNA-binding</keyword>
<proteinExistence type="inferred from homology"/>
<dbReference type="Gene3D" id="1.10.150.130">
    <property type="match status" value="1"/>
</dbReference>
<dbReference type="GO" id="GO:0015074">
    <property type="term" value="P:DNA integration"/>
    <property type="evidence" value="ECO:0007669"/>
    <property type="project" value="UniProtKB-KW"/>
</dbReference>
<dbReference type="PANTHER" id="PTHR30629:SF2">
    <property type="entry name" value="PROPHAGE INTEGRASE INTS-RELATED"/>
    <property type="match status" value="1"/>
</dbReference>
<comment type="similarity">
    <text evidence="1">Belongs to the 'phage' integrase family.</text>
</comment>
<evidence type="ECO:0000256" key="1">
    <source>
        <dbReference type="ARBA" id="ARBA00008857"/>
    </source>
</evidence>
<name>A0A2I1RJG6_FAUOS</name>
<evidence type="ECO:0000259" key="5">
    <source>
        <dbReference type="PROSITE" id="PS51898"/>
    </source>
</evidence>
<evidence type="ECO:0000256" key="3">
    <source>
        <dbReference type="ARBA" id="ARBA00023125"/>
    </source>
</evidence>
<evidence type="ECO:0000256" key="4">
    <source>
        <dbReference type="ARBA" id="ARBA00023172"/>
    </source>
</evidence>
<gene>
    <name evidence="6" type="ORF">CYJ96_03810</name>
</gene>
<dbReference type="InterPro" id="IPR011010">
    <property type="entry name" value="DNA_brk_join_enz"/>
</dbReference>
<dbReference type="GO" id="GO:0003677">
    <property type="term" value="F:DNA binding"/>
    <property type="evidence" value="ECO:0007669"/>
    <property type="project" value="UniProtKB-KW"/>
</dbReference>
<dbReference type="CDD" id="cd00801">
    <property type="entry name" value="INT_P4_C"/>
    <property type="match status" value="1"/>
</dbReference>
<evidence type="ECO:0000313" key="7">
    <source>
        <dbReference type="Proteomes" id="UP000234914"/>
    </source>
</evidence>
<dbReference type="InterPro" id="IPR013762">
    <property type="entry name" value="Integrase-like_cat_sf"/>
</dbReference>